<evidence type="ECO:0000313" key="3">
    <source>
        <dbReference type="Proteomes" id="UP000183995"/>
    </source>
</evidence>
<dbReference type="STRING" id="1123282.SAMN02745823_02397"/>
<sequence length="145" mass="15573">MYAKSKKGALHGLTAWIAGIVSLAVGIIGYLTQQQLQSSTKMFLGMLTGFGFGILAVAVFGLLHQRLAPAKKLRQEEINSKDERNIQLTRASYTAASVAATVLFAVLAFLFMGLGYIVPAFVTVGAMLVQAAVIGIAYRIYGKRM</sequence>
<evidence type="ECO:0000256" key="1">
    <source>
        <dbReference type="SAM" id="Phobius"/>
    </source>
</evidence>
<accession>A0A1M5YDE1</accession>
<keyword evidence="1" id="KW-1133">Transmembrane helix</keyword>
<dbReference type="Proteomes" id="UP000183995">
    <property type="component" value="Unassembled WGS sequence"/>
</dbReference>
<feature type="transmembrane region" description="Helical" evidence="1">
    <location>
        <begin position="117"/>
        <end position="141"/>
    </location>
</feature>
<evidence type="ECO:0000313" key="2">
    <source>
        <dbReference type="EMBL" id="SHI09982.1"/>
    </source>
</evidence>
<evidence type="ECO:0008006" key="4">
    <source>
        <dbReference type="Google" id="ProtNLM"/>
    </source>
</evidence>
<protein>
    <recommendedName>
        <fullName evidence="4">DUF2178 domain-containing protein</fullName>
    </recommendedName>
</protein>
<feature type="transmembrane region" description="Helical" evidence="1">
    <location>
        <begin position="43"/>
        <end position="63"/>
    </location>
</feature>
<dbReference type="EMBL" id="FQXV01000008">
    <property type="protein sequence ID" value="SHI09982.1"/>
    <property type="molecule type" value="Genomic_DNA"/>
</dbReference>
<name>A0A1M5YDE1_9FIRM</name>
<keyword evidence="1" id="KW-0812">Transmembrane</keyword>
<dbReference type="RefSeq" id="WP_073079257.1">
    <property type="nucleotide sequence ID" value="NZ_FQXV01000008.1"/>
</dbReference>
<keyword evidence="1" id="KW-0472">Membrane</keyword>
<gene>
    <name evidence="2" type="ORF">SAMN02745823_02397</name>
</gene>
<reference evidence="2 3" key="1">
    <citation type="submission" date="2016-11" db="EMBL/GenBank/DDBJ databases">
        <authorList>
            <person name="Jaros S."/>
            <person name="Januszkiewicz K."/>
            <person name="Wedrychowicz H."/>
        </authorList>
    </citation>
    <scope>NUCLEOTIDE SEQUENCE [LARGE SCALE GENOMIC DNA]</scope>
    <source>
        <strain evidence="2 3">DSM 10068</strain>
    </source>
</reference>
<keyword evidence="3" id="KW-1185">Reference proteome</keyword>
<feature type="transmembrane region" description="Helical" evidence="1">
    <location>
        <begin position="91"/>
        <end position="111"/>
    </location>
</feature>
<dbReference type="AlphaFoldDB" id="A0A1M5YDE1"/>
<proteinExistence type="predicted"/>
<feature type="transmembrane region" description="Helical" evidence="1">
    <location>
        <begin position="12"/>
        <end position="31"/>
    </location>
</feature>
<organism evidence="2 3">
    <name type="scientific">Sporobacter termitidis DSM 10068</name>
    <dbReference type="NCBI Taxonomy" id="1123282"/>
    <lineage>
        <taxon>Bacteria</taxon>
        <taxon>Bacillati</taxon>
        <taxon>Bacillota</taxon>
        <taxon>Clostridia</taxon>
        <taxon>Eubacteriales</taxon>
        <taxon>Oscillospiraceae</taxon>
        <taxon>Sporobacter</taxon>
    </lineage>
</organism>